<evidence type="ECO:0000259" key="14">
    <source>
        <dbReference type="Pfam" id="PF02775"/>
    </source>
</evidence>
<keyword evidence="7 12" id="KW-0479">Metal-binding</keyword>
<dbReference type="UniPathway" id="UPA00047">
    <property type="reaction ID" value="UER00055"/>
</dbReference>
<keyword evidence="10 12" id="KW-0100">Branched-chain amino acid biosynthesis</keyword>
<feature type="domain" description="Thiamine pyrophosphate enzyme N-terminal TPP-binding" evidence="15">
    <location>
        <begin position="5"/>
        <end position="120"/>
    </location>
</feature>
<dbReference type="Pfam" id="PF02775">
    <property type="entry name" value="TPP_enzyme_C"/>
    <property type="match status" value="1"/>
</dbReference>
<evidence type="ECO:0000259" key="13">
    <source>
        <dbReference type="Pfam" id="PF00205"/>
    </source>
</evidence>
<proteinExistence type="inferred from homology"/>
<dbReference type="InterPro" id="IPR039368">
    <property type="entry name" value="AHAS_TPP"/>
</dbReference>
<keyword evidence="5 12" id="KW-0028">Amino-acid biosynthesis</keyword>
<dbReference type="EMBL" id="CYYV01000005">
    <property type="protein sequence ID" value="CUO09865.1"/>
    <property type="molecule type" value="Genomic_DNA"/>
</dbReference>
<organism evidence="16 17">
    <name type="scientific">Fusicatenibacter saccharivorans</name>
    <dbReference type="NCBI Taxonomy" id="1150298"/>
    <lineage>
        <taxon>Bacteria</taxon>
        <taxon>Bacillati</taxon>
        <taxon>Bacillota</taxon>
        <taxon>Clostridia</taxon>
        <taxon>Lachnospirales</taxon>
        <taxon>Lachnospiraceae</taxon>
        <taxon>Fusicatenibacter</taxon>
    </lineage>
</organism>
<name>A0A174CDR1_9FIRM</name>
<dbReference type="Proteomes" id="UP000095706">
    <property type="component" value="Unassembled WGS sequence"/>
</dbReference>
<dbReference type="PANTHER" id="PTHR18968">
    <property type="entry name" value="THIAMINE PYROPHOSPHATE ENZYMES"/>
    <property type="match status" value="1"/>
</dbReference>
<dbReference type="FunFam" id="3.40.50.1220:FF:000008">
    <property type="entry name" value="Acetolactate synthase"/>
    <property type="match status" value="1"/>
</dbReference>
<comment type="pathway">
    <text evidence="2 12">Amino-acid biosynthesis; L-valine biosynthesis; L-valine from pyruvate: step 1/4.</text>
</comment>
<dbReference type="UniPathway" id="UPA00049">
    <property type="reaction ID" value="UER00059"/>
</dbReference>
<dbReference type="InterPro" id="IPR029035">
    <property type="entry name" value="DHS-like_NAD/FAD-binding_dom"/>
</dbReference>
<dbReference type="InterPro" id="IPR011766">
    <property type="entry name" value="TPP_enzyme_TPP-bd"/>
</dbReference>
<keyword evidence="8 12" id="KW-0460">Magnesium</keyword>
<evidence type="ECO:0000256" key="11">
    <source>
        <dbReference type="ARBA" id="ARBA00048670"/>
    </source>
</evidence>
<dbReference type="Gene3D" id="3.40.50.970">
    <property type="match status" value="2"/>
</dbReference>
<dbReference type="GO" id="GO:0030976">
    <property type="term" value="F:thiamine pyrophosphate binding"/>
    <property type="evidence" value="ECO:0007669"/>
    <property type="project" value="UniProtKB-UniRule"/>
</dbReference>
<evidence type="ECO:0000259" key="15">
    <source>
        <dbReference type="Pfam" id="PF02776"/>
    </source>
</evidence>
<evidence type="ECO:0000256" key="10">
    <source>
        <dbReference type="ARBA" id="ARBA00023304"/>
    </source>
</evidence>
<dbReference type="Gene3D" id="3.40.50.1220">
    <property type="entry name" value="TPP-binding domain"/>
    <property type="match status" value="1"/>
</dbReference>
<dbReference type="SUPFAM" id="SSF52518">
    <property type="entry name" value="Thiamin diphosphate-binding fold (THDP-binding)"/>
    <property type="match status" value="2"/>
</dbReference>
<dbReference type="InterPro" id="IPR029061">
    <property type="entry name" value="THDP-binding"/>
</dbReference>
<dbReference type="InterPro" id="IPR012001">
    <property type="entry name" value="Thiamin_PyroP_enz_TPP-bd_dom"/>
</dbReference>
<reference evidence="16 17" key="1">
    <citation type="submission" date="2015-09" db="EMBL/GenBank/DDBJ databases">
        <authorList>
            <consortium name="Pathogen Informatics"/>
        </authorList>
    </citation>
    <scope>NUCLEOTIDE SEQUENCE [LARGE SCALE GENOMIC DNA]</scope>
    <source>
        <strain evidence="16 17">2789STDY5608849</strain>
    </source>
</reference>
<evidence type="ECO:0000256" key="3">
    <source>
        <dbReference type="ARBA" id="ARBA00007812"/>
    </source>
</evidence>
<dbReference type="FunFam" id="3.40.50.970:FF:000007">
    <property type="entry name" value="Acetolactate synthase"/>
    <property type="match status" value="1"/>
</dbReference>
<comment type="similarity">
    <text evidence="3 12">Belongs to the TPP enzyme family.</text>
</comment>
<accession>A0A174CDR1</accession>
<dbReference type="PROSITE" id="PS00187">
    <property type="entry name" value="TPP_ENZYMES"/>
    <property type="match status" value="1"/>
</dbReference>
<dbReference type="RefSeq" id="WP_022463091.1">
    <property type="nucleotide sequence ID" value="NZ_CYYV01000005.1"/>
</dbReference>
<dbReference type="NCBIfam" id="TIGR00118">
    <property type="entry name" value="acolac_lg"/>
    <property type="match status" value="1"/>
</dbReference>
<gene>
    <name evidence="16" type="primary">ilvB_1</name>
    <name evidence="16" type="ORF">ERS852406_01276</name>
</gene>
<evidence type="ECO:0000256" key="6">
    <source>
        <dbReference type="ARBA" id="ARBA00022679"/>
    </source>
</evidence>
<dbReference type="CDD" id="cd07035">
    <property type="entry name" value="TPP_PYR_POX_like"/>
    <property type="match status" value="1"/>
</dbReference>
<evidence type="ECO:0000256" key="5">
    <source>
        <dbReference type="ARBA" id="ARBA00022605"/>
    </source>
</evidence>
<dbReference type="InterPro" id="IPR012000">
    <property type="entry name" value="Thiamin_PyroP_enz_cen_dom"/>
</dbReference>
<evidence type="ECO:0000256" key="4">
    <source>
        <dbReference type="ARBA" id="ARBA00013145"/>
    </source>
</evidence>
<comment type="pathway">
    <text evidence="1 12">Amino-acid biosynthesis; L-isoleucine biosynthesis; L-isoleucine from 2-oxobutanoate: step 1/4.</text>
</comment>
<evidence type="ECO:0000256" key="8">
    <source>
        <dbReference type="ARBA" id="ARBA00022842"/>
    </source>
</evidence>
<feature type="domain" description="Thiamine pyrophosphate enzyme TPP-binding" evidence="14">
    <location>
        <begin position="383"/>
        <end position="546"/>
    </location>
</feature>
<sequence length="572" mass="62855">MKQITGNKLLVKALKEEGVEYLFGYPGACTIDISDELYKQDEIKIVLPRHEQALVHEADAYARTTGKVGVCLVTSGPGATNLVTGLATANYDSVPLVCFTGQVARHLIGNDAFQEVDIVGITRSITKYGVTVRNREDLGRIIKEAFYIARTGKPGPVLIDLPKDVMAEFGSAEYPKNVNIRGYKPNTSVHIGQLKRALKMLSKAKRPLFLAGGGVNIAHAQEVFREVVEKTQVPVVTTVMGRGAISTKHPLFIGNLGMHGAYAANMAVSECDLLFSIGTRFNDRITGKLHEFAPHAQIVHIDIDTASISRNIHVDIPIVADAKEAITKMAEYVEPCSTSKWLAQIDAWKNEHPLTMRQNGVMGPLDIFNAINEQFDDAIIVTDVGQHQMLTSQYVDITENRQIIMSGGLGTMGYGLPGAIGAKIGNPDKPVIAISGDGGMQMNIQELATAVLEELPVILCIFNNEYLGMVRQWQKLFYGKRYSMTNLRAGALSRRTDGEEYPEYTPNFIKLAESYGAKGIRVMKKEDIAAAFEEAKKNTKTPTIIEFIIDPEEMVYPMIKPGGTLEDMIMDC</sequence>
<evidence type="ECO:0000256" key="12">
    <source>
        <dbReference type="RuleBase" id="RU003591"/>
    </source>
</evidence>
<dbReference type="GO" id="GO:0003984">
    <property type="term" value="F:acetolactate synthase activity"/>
    <property type="evidence" value="ECO:0007669"/>
    <property type="project" value="UniProtKB-EC"/>
</dbReference>
<evidence type="ECO:0000256" key="7">
    <source>
        <dbReference type="ARBA" id="ARBA00022723"/>
    </source>
</evidence>
<dbReference type="GO" id="GO:0050660">
    <property type="term" value="F:flavin adenine dinucleotide binding"/>
    <property type="evidence" value="ECO:0007669"/>
    <property type="project" value="InterPro"/>
</dbReference>
<dbReference type="InterPro" id="IPR000399">
    <property type="entry name" value="TPP-bd_CS"/>
</dbReference>
<dbReference type="PANTHER" id="PTHR18968:SF13">
    <property type="entry name" value="ACETOLACTATE SYNTHASE CATALYTIC SUBUNIT, MITOCHONDRIAL"/>
    <property type="match status" value="1"/>
</dbReference>
<dbReference type="CDD" id="cd02015">
    <property type="entry name" value="TPP_AHAS"/>
    <property type="match status" value="1"/>
</dbReference>
<dbReference type="GO" id="GO:0000287">
    <property type="term" value="F:magnesium ion binding"/>
    <property type="evidence" value="ECO:0007669"/>
    <property type="project" value="UniProtKB-UniRule"/>
</dbReference>
<keyword evidence="9 12" id="KW-0786">Thiamine pyrophosphate</keyword>
<dbReference type="GO" id="GO:0009099">
    <property type="term" value="P:L-valine biosynthetic process"/>
    <property type="evidence" value="ECO:0007669"/>
    <property type="project" value="UniProtKB-UniPathway"/>
</dbReference>
<evidence type="ECO:0000256" key="2">
    <source>
        <dbReference type="ARBA" id="ARBA00005025"/>
    </source>
</evidence>
<dbReference type="SUPFAM" id="SSF52467">
    <property type="entry name" value="DHS-like NAD/FAD-binding domain"/>
    <property type="match status" value="1"/>
</dbReference>
<protein>
    <recommendedName>
        <fullName evidence="4 12">Acetolactate synthase</fullName>
        <ecNumber evidence="4 12">2.2.1.6</ecNumber>
    </recommendedName>
</protein>
<feature type="domain" description="Thiamine pyrophosphate enzyme central" evidence="13">
    <location>
        <begin position="194"/>
        <end position="328"/>
    </location>
</feature>
<comment type="cofactor">
    <cofactor evidence="12">
        <name>Mg(2+)</name>
        <dbReference type="ChEBI" id="CHEBI:18420"/>
    </cofactor>
    <text evidence="12">Binds 1 Mg(2+) ion per subunit.</text>
</comment>
<dbReference type="GO" id="GO:0005948">
    <property type="term" value="C:acetolactate synthase complex"/>
    <property type="evidence" value="ECO:0007669"/>
    <property type="project" value="TreeGrafter"/>
</dbReference>
<comment type="cofactor">
    <cofactor evidence="12">
        <name>thiamine diphosphate</name>
        <dbReference type="ChEBI" id="CHEBI:58937"/>
    </cofactor>
    <text evidence="12">Binds 1 thiamine pyrophosphate per subunit.</text>
</comment>
<keyword evidence="6 12" id="KW-0808">Transferase</keyword>
<dbReference type="InterPro" id="IPR012846">
    <property type="entry name" value="Acetolactate_synth_lsu"/>
</dbReference>
<evidence type="ECO:0000256" key="1">
    <source>
        <dbReference type="ARBA" id="ARBA00004974"/>
    </source>
</evidence>
<dbReference type="Pfam" id="PF02776">
    <property type="entry name" value="TPP_enzyme_N"/>
    <property type="match status" value="1"/>
</dbReference>
<dbReference type="GO" id="GO:0009097">
    <property type="term" value="P:isoleucine biosynthetic process"/>
    <property type="evidence" value="ECO:0007669"/>
    <property type="project" value="UniProtKB-UniPathway"/>
</dbReference>
<evidence type="ECO:0000313" key="17">
    <source>
        <dbReference type="Proteomes" id="UP000095706"/>
    </source>
</evidence>
<dbReference type="InterPro" id="IPR045229">
    <property type="entry name" value="TPP_enz"/>
</dbReference>
<evidence type="ECO:0000313" key="16">
    <source>
        <dbReference type="EMBL" id="CUO09865.1"/>
    </source>
</evidence>
<comment type="catalytic activity">
    <reaction evidence="11 12">
        <text>2 pyruvate + H(+) = (2S)-2-acetolactate + CO2</text>
        <dbReference type="Rhea" id="RHEA:25249"/>
        <dbReference type="ChEBI" id="CHEBI:15361"/>
        <dbReference type="ChEBI" id="CHEBI:15378"/>
        <dbReference type="ChEBI" id="CHEBI:16526"/>
        <dbReference type="ChEBI" id="CHEBI:58476"/>
        <dbReference type="EC" id="2.2.1.6"/>
    </reaction>
</comment>
<dbReference type="EC" id="2.2.1.6" evidence="4 12"/>
<dbReference type="Pfam" id="PF00205">
    <property type="entry name" value="TPP_enzyme_M"/>
    <property type="match status" value="1"/>
</dbReference>
<evidence type="ECO:0000256" key="9">
    <source>
        <dbReference type="ARBA" id="ARBA00023052"/>
    </source>
</evidence>
<dbReference type="AlphaFoldDB" id="A0A174CDR1"/>